<dbReference type="EMBL" id="QREV01000097">
    <property type="protein sequence ID" value="RDU47350.1"/>
    <property type="molecule type" value="Genomic_DNA"/>
</dbReference>
<organism evidence="11 12">
    <name type="scientific">Parabacteroides acidifaciens</name>
    <dbReference type="NCBI Taxonomy" id="2290935"/>
    <lineage>
        <taxon>Bacteria</taxon>
        <taxon>Pseudomonadati</taxon>
        <taxon>Bacteroidota</taxon>
        <taxon>Bacteroidia</taxon>
        <taxon>Bacteroidales</taxon>
        <taxon>Tannerellaceae</taxon>
        <taxon>Parabacteroides</taxon>
    </lineage>
</organism>
<comment type="similarity">
    <text evidence="2">Belongs to the SusD family.</text>
</comment>
<sequence length="512" mass="57335">MKKIFKYMFVGLMACTTLSSCLESSLDTAPTDSMSGTGLLATANAALVPLNGLYRSMYSAWSPTGNTHQCFGISAYNLAGDVMGDDHIMSASGSGWFWYDCLYNVKSRYTSTTWRSYDLWNCYYTWISNANYILSAEETMAGTEAEVHNIIGQAYAIRAYSYFMLAQSFARTYKGHESEPCCPIYTEPTVAGTEGKPRSSVQEVYNQIVGDINKAVELLNGTSRKHISHIDYTVALGFQARIAQVMEDWNVAKKAAEDAISASKCTIAKVSEFKGLNSVNASNVMWGAEIISDQSGMYASLFSHMDADADKYGATARKQISKKLYEKMGATDDRLTWWNPEDANNKNGGYQQEKFKFSDIQTWMGDYIWMRIEEMYLIAAEAECRLGNDAGAREYLMDLMSKRDASYSCAQKSGTAMGKLTSDYTGSLLEEIIIQRRIELWGEFGRIYDIRRLKQGFKRTADMGWPTDALLGNRNTDDPESYMWVLTIPQSEFDGNANMDPTKDQNPVGDTK</sequence>
<evidence type="ECO:0000256" key="6">
    <source>
        <dbReference type="SAM" id="MobiDB-lite"/>
    </source>
</evidence>
<evidence type="ECO:0000313" key="10">
    <source>
        <dbReference type="EMBL" id="MBC8603903.1"/>
    </source>
</evidence>
<dbReference type="Proteomes" id="UP000629596">
    <property type="component" value="Unassembled WGS sequence"/>
</dbReference>
<dbReference type="Proteomes" id="UP000256321">
    <property type="component" value="Unassembled WGS sequence"/>
</dbReference>
<comment type="caution">
    <text evidence="11">The sequence shown here is derived from an EMBL/GenBank/DDBJ whole genome shotgun (WGS) entry which is preliminary data.</text>
</comment>
<keyword evidence="5" id="KW-0998">Cell outer membrane</keyword>
<evidence type="ECO:0000256" key="7">
    <source>
        <dbReference type="SAM" id="SignalP"/>
    </source>
</evidence>
<evidence type="ECO:0000256" key="4">
    <source>
        <dbReference type="ARBA" id="ARBA00023136"/>
    </source>
</evidence>
<keyword evidence="4" id="KW-0472">Membrane</keyword>
<feature type="domain" description="RagB/SusD" evidence="8">
    <location>
        <begin position="342"/>
        <end position="507"/>
    </location>
</feature>
<proteinExistence type="inferred from homology"/>
<dbReference type="Pfam" id="PF14322">
    <property type="entry name" value="SusD-like_3"/>
    <property type="match status" value="1"/>
</dbReference>
<evidence type="ECO:0000256" key="3">
    <source>
        <dbReference type="ARBA" id="ARBA00022729"/>
    </source>
</evidence>
<dbReference type="InterPro" id="IPR011990">
    <property type="entry name" value="TPR-like_helical_dom_sf"/>
</dbReference>
<dbReference type="SUPFAM" id="SSF48452">
    <property type="entry name" value="TPR-like"/>
    <property type="match status" value="1"/>
</dbReference>
<name>A0A3D8H9F9_9BACT</name>
<reference evidence="11 12" key="1">
    <citation type="submission" date="2018-07" db="EMBL/GenBank/DDBJ databases">
        <title>Parabacteroides acidifaciens nov. sp., isolated from human feces.</title>
        <authorList>
            <person name="Wang Y.J."/>
        </authorList>
    </citation>
    <scope>NUCLEOTIDE SEQUENCE [LARGE SCALE GENOMIC DNA]</scope>
    <source>
        <strain evidence="11 12">426-9</strain>
    </source>
</reference>
<feature type="domain" description="SusD-like N-terminal" evidence="9">
    <location>
        <begin position="105"/>
        <end position="242"/>
    </location>
</feature>
<feature type="signal peptide" evidence="7">
    <location>
        <begin position="1"/>
        <end position="21"/>
    </location>
</feature>
<dbReference type="RefSeq" id="WP_115501398.1">
    <property type="nucleotide sequence ID" value="NZ_JACRTI010000097.1"/>
</dbReference>
<dbReference type="InterPro" id="IPR012944">
    <property type="entry name" value="SusD_RagB_dom"/>
</dbReference>
<dbReference type="PROSITE" id="PS51257">
    <property type="entry name" value="PROKAR_LIPOPROTEIN"/>
    <property type="match status" value="1"/>
</dbReference>
<gene>
    <name evidence="11" type="ORF">DWU89_20055</name>
    <name evidence="10" type="ORF">H8784_19540</name>
</gene>
<evidence type="ECO:0000313" key="12">
    <source>
        <dbReference type="Proteomes" id="UP000256321"/>
    </source>
</evidence>
<keyword evidence="3 7" id="KW-0732">Signal</keyword>
<dbReference type="GO" id="GO:0009279">
    <property type="term" value="C:cell outer membrane"/>
    <property type="evidence" value="ECO:0007669"/>
    <property type="project" value="UniProtKB-SubCell"/>
</dbReference>
<protein>
    <submittedName>
        <fullName evidence="11">RagB/SusD family nutrient uptake outer membrane protein</fullName>
    </submittedName>
</protein>
<evidence type="ECO:0000313" key="11">
    <source>
        <dbReference type="EMBL" id="RDU47350.1"/>
    </source>
</evidence>
<evidence type="ECO:0000256" key="1">
    <source>
        <dbReference type="ARBA" id="ARBA00004442"/>
    </source>
</evidence>
<evidence type="ECO:0000313" key="13">
    <source>
        <dbReference type="Proteomes" id="UP000629596"/>
    </source>
</evidence>
<dbReference type="InterPro" id="IPR033985">
    <property type="entry name" value="SusD-like_N"/>
</dbReference>
<keyword evidence="13" id="KW-1185">Reference proteome</keyword>
<dbReference type="Pfam" id="PF07980">
    <property type="entry name" value="SusD_RagB"/>
    <property type="match status" value="1"/>
</dbReference>
<comment type="subcellular location">
    <subcellularLocation>
        <location evidence="1">Cell outer membrane</location>
    </subcellularLocation>
</comment>
<accession>A0A3D8H9F9</accession>
<feature type="chain" id="PRO_5017712226" evidence="7">
    <location>
        <begin position="22"/>
        <end position="512"/>
    </location>
</feature>
<dbReference type="EMBL" id="JACRTI010000097">
    <property type="protein sequence ID" value="MBC8603903.1"/>
    <property type="molecule type" value="Genomic_DNA"/>
</dbReference>
<evidence type="ECO:0000256" key="5">
    <source>
        <dbReference type="ARBA" id="ARBA00023237"/>
    </source>
</evidence>
<evidence type="ECO:0000259" key="9">
    <source>
        <dbReference type="Pfam" id="PF14322"/>
    </source>
</evidence>
<feature type="region of interest" description="Disordered" evidence="6">
    <location>
        <begin position="493"/>
        <end position="512"/>
    </location>
</feature>
<dbReference type="AlphaFoldDB" id="A0A3D8H9F9"/>
<evidence type="ECO:0000256" key="2">
    <source>
        <dbReference type="ARBA" id="ARBA00006275"/>
    </source>
</evidence>
<evidence type="ECO:0000259" key="8">
    <source>
        <dbReference type="Pfam" id="PF07980"/>
    </source>
</evidence>
<dbReference type="Gene3D" id="1.25.40.390">
    <property type="match status" value="1"/>
</dbReference>
<dbReference type="CDD" id="cd08977">
    <property type="entry name" value="SusD"/>
    <property type="match status" value="1"/>
</dbReference>
<reference evidence="10 13" key="2">
    <citation type="submission" date="2020-08" db="EMBL/GenBank/DDBJ databases">
        <title>Genome public.</title>
        <authorList>
            <person name="Liu C."/>
            <person name="Sun Q."/>
        </authorList>
    </citation>
    <scope>NUCLEOTIDE SEQUENCE [LARGE SCALE GENOMIC DNA]</scope>
    <source>
        <strain evidence="10 13">426_9</strain>
    </source>
</reference>